<dbReference type="AlphaFoldDB" id="A0A9D2MEU6"/>
<proteinExistence type="predicted"/>
<sequence>MRHIGTVRTVEVEGEPWLVGKDVAAALGYSNTKDALAKHVDPEDKRQDDGVAICDPMGREQHPTIINESGLYSLVLSDASCPLATPQSVLPVFCVLFRVWVFPVKRPQNGRITQTTPFP</sequence>
<protein>
    <submittedName>
        <fullName evidence="2">Bro-N domain-containing protein</fullName>
    </submittedName>
</protein>
<evidence type="ECO:0000259" key="1">
    <source>
        <dbReference type="PROSITE" id="PS51750"/>
    </source>
</evidence>
<gene>
    <name evidence="2" type="ORF">H9771_07270</name>
</gene>
<name>A0A9D2MEU6_9FIRM</name>
<dbReference type="SMART" id="SM01040">
    <property type="entry name" value="Bro-N"/>
    <property type="match status" value="1"/>
</dbReference>
<dbReference type="PANTHER" id="PTHR36180">
    <property type="entry name" value="DNA-BINDING PROTEIN-RELATED-RELATED"/>
    <property type="match status" value="1"/>
</dbReference>
<evidence type="ECO:0000313" key="2">
    <source>
        <dbReference type="EMBL" id="HJB59436.1"/>
    </source>
</evidence>
<dbReference type="PANTHER" id="PTHR36180:SF2">
    <property type="entry name" value="BRO FAMILY PROTEIN"/>
    <property type="match status" value="1"/>
</dbReference>
<dbReference type="Pfam" id="PF02498">
    <property type="entry name" value="Bro-N"/>
    <property type="match status" value="1"/>
</dbReference>
<organism evidence="2 3">
    <name type="scientific">Candidatus Faecalibacterium faecipullorum</name>
    <dbReference type="NCBI Taxonomy" id="2838578"/>
    <lineage>
        <taxon>Bacteria</taxon>
        <taxon>Bacillati</taxon>
        <taxon>Bacillota</taxon>
        <taxon>Clostridia</taxon>
        <taxon>Eubacteriales</taxon>
        <taxon>Oscillospiraceae</taxon>
        <taxon>Faecalibacterium</taxon>
    </lineage>
</organism>
<evidence type="ECO:0000313" key="3">
    <source>
        <dbReference type="Proteomes" id="UP000824211"/>
    </source>
</evidence>
<dbReference type="Proteomes" id="UP000824211">
    <property type="component" value="Unassembled WGS sequence"/>
</dbReference>
<dbReference type="PROSITE" id="PS51750">
    <property type="entry name" value="BRO_N"/>
    <property type="match status" value="1"/>
</dbReference>
<dbReference type="EMBL" id="DWXX01000128">
    <property type="protein sequence ID" value="HJB59436.1"/>
    <property type="molecule type" value="Genomic_DNA"/>
</dbReference>
<feature type="domain" description="Bro-N" evidence="1">
    <location>
        <begin position="1"/>
        <end position="113"/>
    </location>
</feature>
<accession>A0A9D2MEU6</accession>
<dbReference type="InterPro" id="IPR003497">
    <property type="entry name" value="BRO_N_domain"/>
</dbReference>
<reference evidence="2" key="1">
    <citation type="journal article" date="2021" name="PeerJ">
        <title>Extensive microbial diversity within the chicken gut microbiome revealed by metagenomics and culture.</title>
        <authorList>
            <person name="Gilroy R."/>
            <person name="Ravi A."/>
            <person name="Getino M."/>
            <person name="Pursley I."/>
            <person name="Horton D.L."/>
            <person name="Alikhan N.F."/>
            <person name="Baker D."/>
            <person name="Gharbi K."/>
            <person name="Hall N."/>
            <person name="Watson M."/>
            <person name="Adriaenssens E.M."/>
            <person name="Foster-Nyarko E."/>
            <person name="Jarju S."/>
            <person name="Secka A."/>
            <person name="Antonio M."/>
            <person name="Oren A."/>
            <person name="Chaudhuri R.R."/>
            <person name="La Ragione R."/>
            <person name="Hildebrand F."/>
            <person name="Pallen M.J."/>
        </authorList>
    </citation>
    <scope>NUCLEOTIDE SEQUENCE</scope>
    <source>
        <strain evidence="2">ChiHjej9B8-13557</strain>
    </source>
</reference>
<comment type="caution">
    <text evidence="2">The sequence shown here is derived from an EMBL/GenBank/DDBJ whole genome shotgun (WGS) entry which is preliminary data.</text>
</comment>
<reference evidence="2" key="2">
    <citation type="submission" date="2021-04" db="EMBL/GenBank/DDBJ databases">
        <authorList>
            <person name="Gilroy R."/>
        </authorList>
    </citation>
    <scope>NUCLEOTIDE SEQUENCE</scope>
    <source>
        <strain evidence="2">ChiHjej9B8-13557</strain>
    </source>
</reference>